<dbReference type="Proteomes" id="UP001597314">
    <property type="component" value="Unassembled WGS sequence"/>
</dbReference>
<evidence type="ECO:0000313" key="5">
    <source>
        <dbReference type="EMBL" id="MFD2180902.1"/>
    </source>
</evidence>
<organism evidence="5 6">
    <name type="scientific">Rhodoplanes azumiensis</name>
    <dbReference type="NCBI Taxonomy" id="1897628"/>
    <lineage>
        <taxon>Bacteria</taxon>
        <taxon>Pseudomonadati</taxon>
        <taxon>Pseudomonadota</taxon>
        <taxon>Alphaproteobacteria</taxon>
        <taxon>Hyphomicrobiales</taxon>
        <taxon>Nitrobacteraceae</taxon>
        <taxon>Rhodoplanes</taxon>
    </lineage>
</organism>
<dbReference type="SUPFAM" id="SSF111369">
    <property type="entry name" value="HlyD-like secretion proteins"/>
    <property type="match status" value="1"/>
</dbReference>
<proteinExistence type="predicted"/>
<name>A0ABW5AFP6_9BRAD</name>
<evidence type="ECO:0000256" key="2">
    <source>
        <dbReference type="ARBA" id="ARBA00023054"/>
    </source>
</evidence>
<evidence type="ECO:0000256" key="3">
    <source>
        <dbReference type="SAM" id="MobiDB-lite"/>
    </source>
</evidence>
<feature type="domain" description="CzcB-like barrel-sandwich hybrid" evidence="4">
    <location>
        <begin position="403"/>
        <end position="524"/>
    </location>
</feature>
<dbReference type="PANTHER" id="PTHR32347">
    <property type="entry name" value="EFFLUX SYSTEM COMPONENT YKNX-RELATED"/>
    <property type="match status" value="1"/>
</dbReference>
<gene>
    <name evidence="5" type="ORF">ACFSOX_01950</name>
</gene>
<sequence length="632" mass="67634">MTVLRESTARESTARGGPAEDAGAVPLLEAALWKRLAETDEIASFCAAWIALQAGMVEGAVRGAVLGSDPAGPVTRVLATWPDGAAVDDLGPVATLALQQGRGVVRKGGAPDDDARCRLAFPILVDDHAVAAAVLALRSDAAPELRTAMRQLQWGVAWLRERLRRDARRGDDVASRAGRLLVDLFAAALEAETAEAAGRAVVTGLAHAFDCERVSLGFLRRGRVRVAVISHSAQFGRDMTLVRLIGDAMDEAVDQRAVVLHPAPPDDPVVTRAAAALAASEGGGRGDGQVLTIPMMVGEAQAGAVVLERREGTPFTRAEVETLDAVVAALAPLLDARRRDDRWLIAKIADSLGTQMVRLLGPGWWGRKLTLLAAGLLGVAGYAATDTYRITADAVVEGQVQRAVTAPFNGFVKEAPVRAGDQVTAGQLLARLDDRDLVLERLRWVTERQRKILENERALGDRNRAEVKITAMQIEQAEAQIGLVDEHLARAALTAPFAGLVVSGDLTQAIGATVQRGQVLFEVAPLDAYRVMLEVDETQIADVTVGQPGRLVVTAMPADTIPIAVVKITPVSKAHDGRNYFRVEAKVDGGGASLRPGMRGVAKLDVAARRVVWIWSRAFVDWLRLFVWRWTG</sequence>
<dbReference type="InterPro" id="IPR029016">
    <property type="entry name" value="GAF-like_dom_sf"/>
</dbReference>
<dbReference type="PANTHER" id="PTHR32347:SF23">
    <property type="entry name" value="BLL5650 PROTEIN"/>
    <property type="match status" value="1"/>
</dbReference>
<feature type="region of interest" description="Disordered" evidence="3">
    <location>
        <begin position="1"/>
        <end position="20"/>
    </location>
</feature>
<dbReference type="Gene3D" id="2.40.30.170">
    <property type="match status" value="1"/>
</dbReference>
<accession>A0ABW5AFP6</accession>
<dbReference type="Gene3D" id="2.40.50.100">
    <property type="match status" value="1"/>
</dbReference>
<evidence type="ECO:0000259" key="4">
    <source>
        <dbReference type="Pfam" id="PF25973"/>
    </source>
</evidence>
<dbReference type="InterPro" id="IPR050465">
    <property type="entry name" value="UPF0194_transport"/>
</dbReference>
<dbReference type="InterPro" id="IPR058647">
    <property type="entry name" value="BSH_CzcB-like"/>
</dbReference>
<dbReference type="Gene3D" id="3.30.450.40">
    <property type="match status" value="1"/>
</dbReference>
<dbReference type="Pfam" id="PF25973">
    <property type="entry name" value="BSH_CzcB"/>
    <property type="match status" value="1"/>
</dbReference>
<comment type="subcellular location">
    <subcellularLocation>
        <location evidence="1">Cell envelope</location>
    </subcellularLocation>
</comment>
<reference evidence="6" key="1">
    <citation type="journal article" date="2019" name="Int. J. Syst. Evol. Microbiol.">
        <title>The Global Catalogue of Microorganisms (GCM) 10K type strain sequencing project: providing services to taxonomists for standard genome sequencing and annotation.</title>
        <authorList>
            <consortium name="The Broad Institute Genomics Platform"/>
            <consortium name="The Broad Institute Genome Sequencing Center for Infectious Disease"/>
            <person name="Wu L."/>
            <person name="Ma J."/>
        </authorList>
    </citation>
    <scope>NUCLEOTIDE SEQUENCE [LARGE SCALE GENOMIC DNA]</scope>
    <source>
        <strain evidence="6">CGMCC 1.6774</strain>
    </source>
</reference>
<dbReference type="SUPFAM" id="SSF55781">
    <property type="entry name" value="GAF domain-like"/>
    <property type="match status" value="1"/>
</dbReference>
<dbReference type="RefSeq" id="WP_378476105.1">
    <property type="nucleotide sequence ID" value="NZ_JBHUIW010000002.1"/>
</dbReference>
<evidence type="ECO:0000313" key="6">
    <source>
        <dbReference type="Proteomes" id="UP001597314"/>
    </source>
</evidence>
<dbReference type="EMBL" id="JBHUIW010000002">
    <property type="protein sequence ID" value="MFD2180902.1"/>
    <property type="molecule type" value="Genomic_DNA"/>
</dbReference>
<keyword evidence="2" id="KW-0175">Coiled coil</keyword>
<evidence type="ECO:0000256" key="1">
    <source>
        <dbReference type="ARBA" id="ARBA00004196"/>
    </source>
</evidence>
<comment type="caution">
    <text evidence="5">The sequence shown here is derived from an EMBL/GenBank/DDBJ whole genome shotgun (WGS) entry which is preliminary data.</text>
</comment>
<keyword evidence="6" id="KW-1185">Reference proteome</keyword>
<protein>
    <submittedName>
        <fullName evidence="5">Efflux RND transporter periplasmic adaptor subunit</fullName>
    </submittedName>
</protein>